<dbReference type="EMBL" id="FNCJ01000039">
    <property type="protein sequence ID" value="SDI86123.1"/>
    <property type="molecule type" value="Genomic_DNA"/>
</dbReference>
<evidence type="ECO:0000256" key="1">
    <source>
        <dbReference type="ARBA" id="ARBA00006252"/>
    </source>
</evidence>
<dbReference type="InterPro" id="IPR003680">
    <property type="entry name" value="Flavodoxin_fold"/>
</dbReference>
<feature type="domain" description="Flavodoxin-like fold" evidence="3">
    <location>
        <begin position="1"/>
        <end position="185"/>
    </location>
</feature>
<dbReference type="OrthoDB" id="9798454at2"/>
<evidence type="ECO:0000313" key="5">
    <source>
        <dbReference type="Proteomes" id="UP000199706"/>
    </source>
</evidence>
<evidence type="ECO:0000256" key="2">
    <source>
        <dbReference type="ARBA" id="ARBA00023002"/>
    </source>
</evidence>
<dbReference type="InterPro" id="IPR051545">
    <property type="entry name" value="NAD(P)H_dehydrogenase_qn"/>
</dbReference>
<dbReference type="GO" id="GO:0003955">
    <property type="term" value="F:NAD(P)H dehydrogenase (quinone) activity"/>
    <property type="evidence" value="ECO:0007669"/>
    <property type="project" value="TreeGrafter"/>
</dbReference>
<dbReference type="RefSeq" id="WP_090695988.1">
    <property type="nucleotide sequence ID" value="NZ_CADERL010000004.1"/>
</dbReference>
<dbReference type="PANTHER" id="PTHR10204:SF34">
    <property type="entry name" value="NAD(P)H DEHYDROGENASE [QUINONE] 1 ISOFORM 1"/>
    <property type="match status" value="1"/>
</dbReference>
<dbReference type="Pfam" id="PF02525">
    <property type="entry name" value="Flavodoxin_2"/>
    <property type="match status" value="1"/>
</dbReference>
<gene>
    <name evidence="4" type="ORF">SAMN05216466_1397</name>
</gene>
<name>A0A1G8P0U4_9BURK</name>
<sequence length="198" mass="22016">MKHLVVVAHPVEDSFTMGLARAYTDELAKLGHVQRTCDLYRMGFNPALTANELMPARDGHLDCADVVQAQDEIRAADVLIVFYPLWWMSMPAMMKGYVDRVFASGFSYDSTQGIVHGLLSGKKALMVTCSGAPLPLLVKSGNWNAVQVLQDTHIFGSAGFELIEHLHFDEIVPSLPETVAAHHMERVRSCVRQHFFCS</sequence>
<protein>
    <submittedName>
        <fullName evidence="4">NAD(P)H dehydrogenase (Quinone)</fullName>
    </submittedName>
</protein>
<dbReference type="InterPro" id="IPR029039">
    <property type="entry name" value="Flavoprotein-like_sf"/>
</dbReference>
<dbReference type="PANTHER" id="PTHR10204">
    <property type="entry name" value="NAD P H OXIDOREDUCTASE-RELATED"/>
    <property type="match status" value="1"/>
</dbReference>
<proteinExistence type="inferred from homology"/>
<accession>A0A1G8P0U4</accession>
<evidence type="ECO:0000313" key="4">
    <source>
        <dbReference type="EMBL" id="SDI86123.1"/>
    </source>
</evidence>
<reference evidence="4 5" key="1">
    <citation type="submission" date="2016-10" db="EMBL/GenBank/DDBJ databases">
        <authorList>
            <person name="de Groot N.N."/>
        </authorList>
    </citation>
    <scope>NUCLEOTIDE SEQUENCE [LARGE SCALE GENOMIC DNA]</scope>
    <source>
        <strain evidence="4 5">LMG 2247</strain>
    </source>
</reference>
<dbReference type="GO" id="GO:0005829">
    <property type="term" value="C:cytosol"/>
    <property type="evidence" value="ECO:0007669"/>
    <property type="project" value="TreeGrafter"/>
</dbReference>
<dbReference type="Proteomes" id="UP000199706">
    <property type="component" value="Unassembled WGS sequence"/>
</dbReference>
<dbReference type="Gene3D" id="3.40.50.360">
    <property type="match status" value="1"/>
</dbReference>
<organism evidence="4 5">
    <name type="scientific">Paraburkholderia phenazinium</name>
    <dbReference type="NCBI Taxonomy" id="60549"/>
    <lineage>
        <taxon>Bacteria</taxon>
        <taxon>Pseudomonadati</taxon>
        <taxon>Pseudomonadota</taxon>
        <taxon>Betaproteobacteria</taxon>
        <taxon>Burkholderiales</taxon>
        <taxon>Burkholderiaceae</taxon>
        <taxon>Paraburkholderia</taxon>
    </lineage>
</organism>
<dbReference type="AlphaFoldDB" id="A0A1G8P0U4"/>
<evidence type="ECO:0000259" key="3">
    <source>
        <dbReference type="Pfam" id="PF02525"/>
    </source>
</evidence>
<comment type="similarity">
    <text evidence="1">Belongs to the NAD(P)H dehydrogenase (quinone) family.</text>
</comment>
<keyword evidence="2" id="KW-0560">Oxidoreductase</keyword>
<dbReference type="SUPFAM" id="SSF52218">
    <property type="entry name" value="Flavoproteins"/>
    <property type="match status" value="1"/>
</dbReference>